<dbReference type="Pfam" id="PF02518">
    <property type="entry name" value="HATPase_c"/>
    <property type="match status" value="1"/>
</dbReference>
<evidence type="ECO:0000256" key="10">
    <source>
        <dbReference type="ARBA" id="ARBA00022840"/>
    </source>
</evidence>
<evidence type="ECO:0000256" key="12">
    <source>
        <dbReference type="ARBA" id="ARBA00023012"/>
    </source>
</evidence>
<keyword evidence="11 14" id="KW-1133">Transmembrane helix</keyword>
<dbReference type="PANTHER" id="PTHR34220">
    <property type="entry name" value="SENSOR HISTIDINE KINASE YPDA"/>
    <property type="match status" value="1"/>
</dbReference>
<dbReference type="InterPro" id="IPR036890">
    <property type="entry name" value="HATPase_C_sf"/>
</dbReference>
<evidence type="ECO:0000259" key="15">
    <source>
        <dbReference type="PROSITE" id="PS50109"/>
    </source>
</evidence>
<dbReference type="InterPro" id="IPR004358">
    <property type="entry name" value="Sig_transdc_His_kin-like_C"/>
</dbReference>
<evidence type="ECO:0000256" key="13">
    <source>
        <dbReference type="ARBA" id="ARBA00023136"/>
    </source>
</evidence>
<evidence type="ECO:0000256" key="7">
    <source>
        <dbReference type="ARBA" id="ARBA00022692"/>
    </source>
</evidence>
<dbReference type="InterPro" id="IPR003594">
    <property type="entry name" value="HATPase_dom"/>
</dbReference>
<organism evidence="16 17">
    <name type="scientific">Paenibacillus psychroresistens</name>
    <dbReference type="NCBI Taxonomy" id="1778678"/>
    <lineage>
        <taxon>Bacteria</taxon>
        <taxon>Bacillati</taxon>
        <taxon>Bacillota</taxon>
        <taxon>Bacilli</taxon>
        <taxon>Bacillales</taxon>
        <taxon>Paenibacillaceae</taxon>
        <taxon>Paenibacillus</taxon>
    </lineage>
</organism>
<evidence type="ECO:0000256" key="6">
    <source>
        <dbReference type="ARBA" id="ARBA00022679"/>
    </source>
</evidence>
<dbReference type="AlphaFoldDB" id="A0A6B8RNB8"/>
<dbReference type="EMBL" id="CP034235">
    <property type="protein sequence ID" value="QGQ97264.1"/>
    <property type="molecule type" value="Genomic_DNA"/>
</dbReference>
<dbReference type="OrthoDB" id="9776552at2"/>
<evidence type="ECO:0000256" key="14">
    <source>
        <dbReference type="SAM" id="Phobius"/>
    </source>
</evidence>
<evidence type="ECO:0000313" key="16">
    <source>
        <dbReference type="EMBL" id="QGQ97264.1"/>
    </source>
</evidence>
<dbReference type="InterPro" id="IPR005467">
    <property type="entry name" value="His_kinase_dom"/>
</dbReference>
<evidence type="ECO:0000256" key="3">
    <source>
        <dbReference type="ARBA" id="ARBA00012438"/>
    </source>
</evidence>
<evidence type="ECO:0000256" key="5">
    <source>
        <dbReference type="ARBA" id="ARBA00022553"/>
    </source>
</evidence>
<dbReference type="KEGG" id="ppsc:EHS13_21435"/>
<sequence length="573" mass="65396">MKLFKRFSLIRSLKGNLAIVLIITTVIPIILTGYISYRWIYIVQTEKIEKDIQTNITRETNELERRLDDTTSVSQLLAIEGGIGRDVVKFIANQDELEKRNLYADINASMLNVNFANPNLGVMFYYTPDYKDPIIFSNSNIAPTFLIDQLPLFYEKNLLKYYGPYTSLNTNDNSLVFSLVRTMPDGVGHTIYAYIETKLTGMETMFAQNAKTSDSYHVIVNPKGTVTYSNLAKINQVGQAFAAPKGYKVFSATSIYDWKVYQLIPFSVYNHEINKWIVQFILFSCLSLIVGVGLAWFIWKKVYGPIRLINKEITRFRNDQTTNSLAMTGLVEFDQLLLNFDQMRGQIVDLIMDVEEKEKRRGQLEVEKLLVQINPHFLHNTLNTIQWLARMQGQTNIAQLVTIFTRVLHYNLGKKNIIVTVEEEVEAIRDYIQLQNIRYDHVFKVLLDIDPTALDVSIPRFILQPLVENSLYHGFEQGEGEINVIIQKVEESKLLLIVKDNGIGISAERLAQLFEQEDNIQKSGLGIGLHYVKKMLDIYYGASAQLEIASSNGKGTTISIHLPGTMKGSHEDV</sequence>
<dbReference type="PANTHER" id="PTHR34220:SF11">
    <property type="entry name" value="SENSOR PROTEIN KINASE HPTS"/>
    <property type="match status" value="1"/>
</dbReference>
<dbReference type="GO" id="GO:0005886">
    <property type="term" value="C:plasma membrane"/>
    <property type="evidence" value="ECO:0007669"/>
    <property type="project" value="UniProtKB-SubCell"/>
</dbReference>
<dbReference type="InterPro" id="IPR010559">
    <property type="entry name" value="Sig_transdc_His_kin_internal"/>
</dbReference>
<accession>A0A6B8RNB8</accession>
<keyword evidence="17" id="KW-1185">Reference proteome</keyword>
<proteinExistence type="predicted"/>
<dbReference type="EC" id="2.7.13.3" evidence="3"/>
<evidence type="ECO:0000313" key="17">
    <source>
        <dbReference type="Proteomes" id="UP000426246"/>
    </source>
</evidence>
<dbReference type="InterPro" id="IPR050640">
    <property type="entry name" value="Bact_2-comp_sensor_kinase"/>
</dbReference>
<protein>
    <recommendedName>
        <fullName evidence="3">histidine kinase</fullName>
        <ecNumber evidence="3">2.7.13.3</ecNumber>
    </recommendedName>
</protein>
<feature type="transmembrane region" description="Helical" evidence="14">
    <location>
        <begin position="16"/>
        <end position="37"/>
    </location>
</feature>
<gene>
    <name evidence="16" type="ORF">EHS13_21435</name>
</gene>
<keyword evidence="10" id="KW-0067">ATP-binding</keyword>
<dbReference type="GO" id="GO:0005524">
    <property type="term" value="F:ATP binding"/>
    <property type="evidence" value="ECO:0007669"/>
    <property type="project" value="UniProtKB-KW"/>
</dbReference>
<feature type="domain" description="Histidine kinase" evidence="15">
    <location>
        <begin position="462"/>
        <end position="566"/>
    </location>
</feature>
<evidence type="ECO:0000256" key="11">
    <source>
        <dbReference type="ARBA" id="ARBA00022989"/>
    </source>
</evidence>
<dbReference type="GO" id="GO:0000155">
    <property type="term" value="F:phosphorelay sensor kinase activity"/>
    <property type="evidence" value="ECO:0007669"/>
    <property type="project" value="InterPro"/>
</dbReference>
<dbReference type="SUPFAM" id="SSF55874">
    <property type="entry name" value="ATPase domain of HSP90 chaperone/DNA topoisomerase II/histidine kinase"/>
    <property type="match status" value="1"/>
</dbReference>
<feature type="transmembrane region" description="Helical" evidence="14">
    <location>
        <begin position="276"/>
        <end position="299"/>
    </location>
</feature>
<evidence type="ECO:0000256" key="8">
    <source>
        <dbReference type="ARBA" id="ARBA00022741"/>
    </source>
</evidence>
<evidence type="ECO:0000256" key="9">
    <source>
        <dbReference type="ARBA" id="ARBA00022777"/>
    </source>
</evidence>
<evidence type="ECO:0000256" key="1">
    <source>
        <dbReference type="ARBA" id="ARBA00000085"/>
    </source>
</evidence>
<keyword evidence="7 14" id="KW-0812">Transmembrane</keyword>
<keyword evidence="13 14" id="KW-0472">Membrane</keyword>
<evidence type="ECO:0000256" key="2">
    <source>
        <dbReference type="ARBA" id="ARBA00004651"/>
    </source>
</evidence>
<dbReference type="Gene3D" id="6.10.340.10">
    <property type="match status" value="1"/>
</dbReference>
<dbReference type="Gene3D" id="3.30.565.10">
    <property type="entry name" value="Histidine kinase-like ATPase, C-terminal domain"/>
    <property type="match status" value="1"/>
</dbReference>
<dbReference type="SMART" id="SM00387">
    <property type="entry name" value="HATPase_c"/>
    <property type="match status" value="1"/>
</dbReference>
<keyword evidence="12" id="KW-0902">Two-component regulatory system</keyword>
<comment type="catalytic activity">
    <reaction evidence="1">
        <text>ATP + protein L-histidine = ADP + protein N-phospho-L-histidine.</text>
        <dbReference type="EC" id="2.7.13.3"/>
    </reaction>
</comment>
<evidence type="ECO:0000256" key="4">
    <source>
        <dbReference type="ARBA" id="ARBA00022475"/>
    </source>
</evidence>
<name>A0A6B8RNB8_9BACL</name>
<keyword evidence="6" id="KW-0808">Transferase</keyword>
<dbReference type="Proteomes" id="UP000426246">
    <property type="component" value="Chromosome"/>
</dbReference>
<dbReference type="Pfam" id="PF06580">
    <property type="entry name" value="His_kinase"/>
    <property type="match status" value="1"/>
</dbReference>
<dbReference type="PRINTS" id="PR00344">
    <property type="entry name" value="BCTRLSENSOR"/>
</dbReference>
<dbReference type="RefSeq" id="WP_155702366.1">
    <property type="nucleotide sequence ID" value="NZ_CP034235.1"/>
</dbReference>
<comment type="subcellular location">
    <subcellularLocation>
        <location evidence="2">Cell membrane</location>
        <topology evidence="2">Multi-pass membrane protein</topology>
    </subcellularLocation>
</comment>
<keyword evidence="4" id="KW-1003">Cell membrane</keyword>
<keyword evidence="9" id="KW-0418">Kinase</keyword>
<dbReference type="PROSITE" id="PS50109">
    <property type="entry name" value="HIS_KIN"/>
    <property type="match status" value="1"/>
</dbReference>
<keyword evidence="5" id="KW-0597">Phosphoprotein</keyword>
<reference evidence="17" key="1">
    <citation type="submission" date="2018-11" db="EMBL/GenBank/DDBJ databases">
        <title>Complete genome sequence of Paenibacillus sp. ML311-T8.</title>
        <authorList>
            <person name="Nam Y.-D."/>
            <person name="Kang J."/>
            <person name="Chung W.-H."/>
            <person name="Park Y.S."/>
        </authorList>
    </citation>
    <scope>NUCLEOTIDE SEQUENCE [LARGE SCALE GENOMIC DNA]</scope>
    <source>
        <strain evidence="17">ML311-T8</strain>
    </source>
</reference>
<keyword evidence="8" id="KW-0547">Nucleotide-binding</keyword>